<keyword evidence="2" id="KW-0732">Signal</keyword>
<dbReference type="RefSeq" id="WP_251873543.1">
    <property type="nucleotide sequence ID" value="NZ_CP098755.1"/>
</dbReference>
<feature type="signal peptide" evidence="2">
    <location>
        <begin position="1"/>
        <end position="19"/>
    </location>
</feature>
<evidence type="ECO:0000313" key="3">
    <source>
        <dbReference type="EMBL" id="USG66393.1"/>
    </source>
</evidence>
<gene>
    <name evidence="3" type="ORF">NDK47_03550</name>
</gene>
<keyword evidence="4" id="KW-1185">Reference proteome</keyword>
<proteinExistence type="predicted"/>
<name>A0ABY4WH73_9BACL</name>
<feature type="coiled-coil region" evidence="1">
    <location>
        <begin position="26"/>
        <end position="60"/>
    </location>
</feature>
<accession>A0ABY4WH73</accession>
<keyword evidence="1" id="KW-0175">Coiled coil</keyword>
<protein>
    <submittedName>
        <fullName evidence="3">Uncharacterized protein</fullName>
    </submittedName>
</protein>
<organism evidence="3 4">
    <name type="scientific">Brevibacillus ruminantium</name>
    <dbReference type="NCBI Taxonomy" id="2950604"/>
    <lineage>
        <taxon>Bacteria</taxon>
        <taxon>Bacillati</taxon>
        <taxon>Bacillota</taxon>
        <taxon>Bacilli</taxon>
        <taxon>Bacillales</taxon>
        <taxon>Paenibacillaceae</taxon>
        <taxon>Brevibacillus</taxon>
    </lineage>
</organism>
<dbReference type="EMBL" id="CP098755">
    <property type="protein sequence ID" value="USG66393.1"/>
    <property type="molecule type" value="Genomic_DNA"/>
</dbReference>
<feature type="chain" id="PRO_5046879612" evidence="2">
    <location>
        <begin position="20"/>
        <end position="178"/>
    </location>
</feature>
<dbReference type="PROSITE" id="PS51257">
    <property type="entry name" value="PROKAR_LIPOPROTEIN"/>
    <property type="match status" value="1"/>
</dbReference>
<evidence type="ECO:0000256" key="2">
    <source>
        <dbReference type="SAM" id="SignalP"/>
    </source>
</evidence>
<evidence type="ECO:0000256" key="1">
    <source>
        <dbReference type="SAM" id="Coils"/>
    </source>
</evidence>
<evidence type="ECO:0000313" key="4">
    <source>
        <dbReference type="Proteomes" id="UP001056500"/>
    </source>
</evidence>
<dbReference type="Proteomes" id="UP001056500">
    <property type="component" value="Chromosome"/>
</dbReference>
<reference evidence="3" key="1">
    <citation type="submission" date="2022-06" db="EMBL/GenBank/DDBJ databases">
        <title>Genome sequencing of Brevibacillus sp. BB3-R1.</title>
        <authorList>
            <person name="Heo J."/>
            <person name="Lee D."/>
            <person name="Won M."/>
            <person name="Han B.-H."/>
            <person name="Hong S.-B."/>
            <person name="Kwon S.-W."/>
        </authorList>
    </citation>
    <scope>NUCLEOTIDE SEQUENCE</scope>
    <source>
        <strain evidence="3">BB3-R1</strain>
    </source>
</reference>
<sequence>MKKGLVLIMFILSALVIVACSNETITNTNQTEMERLQAEITQLKNKNEELEASLVKEKQINDTNKKIYELRNTLDLQAREIFRAVMKGDTEKVKQYISEKATVEGENFIYKVENETITTPFPMKGSTFRQRSFDISKDGRFITHYEVWINDETYAGTLELSFTEENNEWKLSSMQGDR</sequence>